<reference evidence="1 2" key="1">
    <citation type="submission" date="2020-08" db="EMBL/GenBank/DDBJ databases">
        <title>Genomic Encyclopedia of Type Strains, Phase IV (KMG-IV): sequencing the most valuable type-strain genomes for metagenomic binning, comparative biology and taxonomic classification.</title>
        <authorList>
            <person name="Goeker M."/>
        </authorList>
    </citation>
    <scope>NUCLEOTIDE SEQUENCE [LARGE SCALE GENOMIC DNA]</scope>
    <source>
        <strain evidence="1 2">DSM 24696</strain>
    </source>
</reference>
<organism evidence="1 2">
    <name type="scientific">Texcoconibacillus texcoconensis</name>
    <dbReference type="NCBI Taxonomy" id="1095777"/>
    <lineage>
        <taxon>Bacteria</taxon>
        <taxon>Bacillati</taxon>
        <taxon>Bacillota</taxon>
        <taxon>Bacilli</taxon>
        <taxon>Bacillales</taxon>
        <taxon>Bacillaceae</taxon>
        <taxon>Texcoconibacillus</taxon>
    </lineage>
</organism>
<evidence type="ECO:0000313" key="1">
    <source>
        <dbReference type="EMBL" id="MBB5173040.1"/>
    </source>
</evidence>
<dbReference type="EMBL" id="JACHHB010000004">
    <property type="protein sequence ID" value="MBB5173040.1"/>
    <property type="molecule type" value="Genomic_DNA"/>
</dbReference>
<evidence type="ECO:0000313" key="2">
    <source>
        <dbReference type="Proteomes" id="UP000551878"/>
    </source>
</evidence>
<accession>A0A840QNV0</accession>
<name>A0A840QNV0_9BACI</name>
<dbReference type="AlphaFoldDB" id="A0A840QNV0"/>
<gene>
    <name evidence="1" type="ORF">HNQ41_001203</name>
</gene>
<proteinExistence type="predicted"/>
<dbReference type="Proteomes" id="UP000551878">
    <property type="component" value="Unassembled WGS sequence"/>
</dbReference>
<keyword evidence="2" id="KW-1185">Reference proteome</keyword>
<comment type="caution">
    <text evidence="1">The sequence shown here is derived from an EMBL/GenBank/DDBJ whole genome shotgun (WGS) entry which is preliminary data.</text>
</comment>
<protein>
    <submittedName>
        <fullName evidence="1">Uncharacterized protein</fullName>
    </submittedName>
</protein>
<sequence length="54" mass="6113">MNMARGLRTYVPLFQPNMPFFEVGRTYVPLIFSLAGNEGDFLQLAELMSVKSSK</sequence>